<feature type="domain" description="HNH nuclease" evidence="1">
    <location>
        <begin position="85"/>
        <end position="136"/>
    </location>
</feature>
<reference evidence="2" key="1">
    <citation type="journal article" date="2015" name="Nature">
        <title>Complex archaea that bridge the gap between prokaryotes and eukaryotes.</title>
        <authorList>
            <person name="Spang A."/>
            <person name="Saw J.H."/>
            <person name="Jorgensen S.L."/>
            <person name="Zaremba-Niedzwiedzka K."/>
            <person name="Martijn J."/>
            <person name="Lind A.E."/>
            <person name="van Eijk R."/>
            <person name="Schleper C."/>
            <person name="Guy L."/>
            <person name="Ettema T.J."/>
        </authorList>
    </citation>
    <scope>NUCLEOTIDE SEQUENCE</scope>
</reference>
<dbReference type="GO" id="GO:0004519">
    <property type="term" value="F:endonuclease activity"/>
    <property type="evidence" value="ECO:0007669"/>
    <property type="project" value="InterPro"/>
</dbReference>
<evidence type="ECO:0000313" key="2">
    <source>
        <dbReference type="EMBL" id="KKM08345.1"/>
    </source>
</evidence>
<dbReference type="CDD" id="cd00085">
    <property type="entry name" value="HNHc"/>
    <property type="match status" value="1"/>
</dbReference>
<comment type="caution">
    <text evidence="2">The sequence shown here is derived from an EMBL/GenBank/DDBJ whole genome shotgun (WGS) entry which is preliminary data.</text>
</comment>
<dbReference type="GO" id="GO:0003676">
    <property type="term" value="F:nucleic acid binding"/>
    <property type="evidence" value="ECO:0007669"/>
    <property type="project" value="InterPro"/>
</dbReference>
<evidence type="ECO:0000259" key="1">
    <source>
        <dbReference type="SMART" id="SM00507"/>
    </source>
</evidence>
<proteinExistence type="predicted"/>
<dbReference type="Gene3D" id="1.10.30.50">
    <property type="match status" value="1"/>
</dbReference>
<dbReference type="InterPro" id="IPR002711">
    <property type="entry name" value="HNH"/>
</dbReference>
<sequence length="158" mass="17483">MVRFTIKSCGKSHPHCKQCQPEVAEKLRLTPKWAKGKKFSKQLCQRIAKGVKGAWKKGKYDTIDYVSSASGISQLVDLPKAKSARTRLKIIKRSGFGCAICGWNEAQCDMAHVIPKVEGGTYELDNIVILCPNHHRMADSGKLGTKWWVGQTLAAAVQ</sequence>
<dbReference type="EMBL" id="LAZR01015571">
    <property type="protein sequence ID" value="KKM08345.1"/>
    <property type="molecule type" value="Genomic_DNA"/>
</dbReference>
<dbReference type="InterPro" id="IPR003615">
    <property type="entry name" value="HNH_nuc"/>
</dbReference>
<organism evidence="2">
    <name type="scientific">marine sediment metagenome</name>
    <dbReference type="NCBI Taxonomy" id="412755"/>
    <lineage>
        <taxon>unclassified sequences</taxon>
        <taxon>metagenomes</taxon>
        <taxon>ecological metagenomes</taxon>
    </lineage>
</organism>
<dbReference type="Pfam" id="PF01844">
    <property type="entry name" value="HNH"/>
    <property type="match status" value="1"/>
</dbReference>
<dbReference type="AlphaFoldDB" id="A0A0F9HBF3"/>
<gene>
    <name evidence="2" type="ORF">LCGC14_1724710</name>
</gene>
<name>A0A0F9HBF3_9ZZZZ</name>
<accession>A0A0F9HBF3</accession>
<dbReference type="SMART" id="SM00507">
    <property type="entry name" value="HNHc"/>
    <property type="match status" value="1"/>
</dbReference>
<dbReference type="GO" id="GO:0008270">
    <property type="term" value="F:zinc ion binding"/>
    <property type="evidence" value="ECO:0007669"/>
    <property type="project" value="InterPro"/>
</dbReference>
<protein>
    <recommendedName>
        <fullName evidence="1">HNH nuclease domain-containing protein</fullName>
    </recommendedName>
</protein>